<name>A0A835YXI7_9STRA</name>
<keyword evidence="2" id="KW-1185">Reference proteome</keyword>
<dbReference type="AlphaFoldDB" id="A0A835YXI7"/>
<evidence type="ECO:0000313" key="1">
    <source>
        <dbReference type="EMBL" id="KAG5178413.1"/>
    </source>
</evidence>
<gene>
    <name evidence="1" type="ORF">JKP88DRAFT_148939</name>
</gene>
<comment type="caution">
    <text evidence="1">The sequence shown here is derived from an EMBL/GenBank/DDBJ whole genome shotgun (WGS) entry which is preliminary data.</text>
</comment>
<reference evidence="1" key="1">
    <citation type="submission" date="2021-02" db="EMBL/GenBank/DDBJ databases">
        <title>First Annotated Genome of the Yellow-green Alga Tribonema minus.</title>
        <authorList>
            <person name="Mahan K.M."/>
        </authorList>
    </citation>
    <scope>NUCLEOTIDE SEQUENCE</scope>
    <source>
        <strain evidence="1">UTEX B ZZ1240</strain>
    </source>
</reference>
<proteinExistence type="predicted"/>
<sequence length="58" mass="6381">LPDSITCDQQVAALLTPETVERVKQIVPALRKHDPGLVVQVQDRLGVHQALQLPYSPV</sequence>
<accession>A0A835YXI7</accession>
<organism evidence="1 2">
    <name type="scientific">Tribonema minus</name>
    <dbReference type="NCBI Taxonomy" id="303371"/>
    <lineage>
        <taxon>Eukaryota</taxon>
        <taxon>Sar</taxon>
        <taxon>Stramenopiles</taxon>
        <taxon>Ochrophyta</taxon>
        <taxon>PX clade</taxon>
        <taxon>Xanthophyceae</taxon>
        <taxon>Tribonematales</taxon>
        <taxon>Tribonemataceae</taxon>
        <taxon>Tribonema</taxon>
    </lineage>
</organism>
<protein>
    <submittedName>
        <fullName evidence="1">Uncharacterized protein</fullName>
    </submittedName>
</protein>
<dbReference type="EMBL" id="JAFCMP010000515">
    <property type="protein sequence ID" value="KAG5178413.1"/>
    <property type="molecule type" value="Genomic_DNA"/>
</dbReference>
<feature type="non-terminal residue" evidence="1">
    <location>
        <position position="58"/>
    </location>
</feature>
<evidence type="ECO:0000313" key="2">
    <source>
        <dbReference type="Proteomes" id="UP000664859"/>
    </source>
</evidence>
<feature type="non-terminal residue" evidence="1">
    <location>
        <position position="1"/>
    </location>
</feature>
<dbReference type="Proteomes" id="UP000664859">
    <property type="component" value="Unassembled WGS sequence"/>
</dbReference>